<reference evidence="11 12" key="1">
    <citation type="submission" date="2023-11" db="EMBL/GenBank/DDBJ databases">
        <title>Halocaridina rubra genome assembly.</title>
        <authorList>
            <person name="Smith C."/>
        </authorList>
    </citation>
    <scope>NUCLEOTIDE SEQUENCE [LARGE SCALE GENOMIC DNA]</scope>
    <source>
        <strain evidence="11">EP-1</strain>
        <tissue evidence="11">Whole</tissue>
    </source>
</reference>
<dbReference type="PANTHER" id="PTHR24264:SF65">
    <property type="entry name" value="SRCR DOMAIN-CONTAINING PROTEIN"/>
    <property type="match status" value="1"/>
</dbReference>
<name>A0AAN8WQV5_HALRR</name>
<evidence type="ECO:0000256" key="9">
    <source>
        <dbReference type="SAM" id="MobiDB-lite"/>
    </source>
</evidence>
<sequence>MICAGYDFGKLDACQGDSGGPFVCRGFDNRYYLGGIVSWGIGCARPNVPGVYTEVSRYVRWMHNVVYGLVNTPSRPANLRITTFDKAEEKVTLEEKAEQTVPTEENKNKKKGE</sequence>
<dbReference type="PROSITE" id="PS50240">
    <property type="entry name" value="TRYPSIN_DOM"/>
    <property type="match status" value="1"/>
</dbReference>
<keyword evidence="7" id="KW-1015">Disulfide bond</keyword>
<dbReference type="EMBL" id="JAXCGZ010015270">
    <property type="protein sequence ID" value="KAK7070666.1"/>
    <property type="molecule type" value="Genomic_DNA"/>
</dbReference>
<dbReference type="PANTHER" id="PTHR24264">
    <property type="entry name" value="TRYPSIN-RELATED"/>
    <property type="match status" value="1"/>
</dbReference>
<evidence type="ECO:0000256" key="1">
    <source>
        <dbReference type="ARBA" id="ARBA00004613"/>
    </source>
</evidence>
<feature type="domain" description="Peptidase S1" evidence="10">
    <location>
        <begin position="1"/>
        <end position="67"/>
    </location>
</feature>
<dbReference type="PROSITE" id="PS00135">
    <property type="entry name" value="TRYPSIN_SER"/>
    <property type="match status" value="1"/>
</dbReference>
<keyword evidence="3 11" id="KW-0645">Protease</keyword>
<protein>
    <submittedName>
        <fullName evidence="11">Serine protease 27</fullName>
    </submittedName>
</protein>
<keyword evidence="4" id="KW-0732">Signal</keyword>
<evidence type="ECO:0000256" key="5">
    <source>
        <dbReference type="ARBA" id="ARBA00022801"/>
    </source>
</evidence>
<evidence type="ECO:0000313" key="12">
    <source>
        <dbReference type="Proteomes" id="UP001381693"/>
    </source>
</evidence>
<accession>A0AAN8WQV5</accession>
<evidence type="ECO:0000256" key="6">
    <source>
        <dbReference type="ARBA" id="ARBA00022825"/>
    </source>
</evidence>
<dbReference type="AlphaFoldDB" id="A0AAN8WQV5"/>
<dbReference type="GO" id="GO:0006508">
    <property type="term" value="P:proteolysis"/>
    <property type="evidence" value="ECO:0007669"/>
    <property type="project" value="UniProtKB-KW"/>
</dbReference>
<dbReference type="GO" id="GO:0005615">
    <property type="term" value="C:extracellular space"/>
    <property type="evidence" value="ECO:0007669"/>
    <property type="project" value="TreeGrafter"/>
</dbReference>
<dbReference type="SUPFAM" id="SSF50494">
    <property type="entry name" value="Trypsin-like serine proteases"/>
    <property type="match status" value="1"/>
</dbReference>
<keyword evidence="8" id="KW-0325">Glycoprotein</keyword>
<organism evidence="11 12">
    <name type="scientific">Halocaridina rubra</name>
    <name type="common">Hawaiian red shrimp</name>
    <dbReference type="NCBI Taxonomy" id="373956"/>
    <lineage>
        <taxon>Eukaryota</taxon>
        <taxon>Metazoa</taxon>
        <taxon>Ecdysozoa</taxon>
        <taxon>Arthropoda</taxon>
        <taxon>Crustacea</taxon>
        <taxon>Multicrustacea</taxon>
        <taxon>Malacostraca</taxon>
        <taxon>Eumalacostraca</taxon>
        <taxon>Eucarida</taxon>
        <taxon>Decapoda</taxon>
        <taxon>Pleocyemata</taxon>
        <taxon>Caridea</taxon>
        <taxon>Atyoidea</taxon>
        <taxon>Atyidae</taxon>
        <taxon>Halocaridina</taxon>
    </lineage>
</organism>
<dbReference type="InterPro" id="IPR050127">
    <property type="entry name" value="Serine_Proteases_S1"/>
</dbReference>
<keyword evidence="6" id="KW-0720">Serine protease</keyword>
<evidence type="ECO:0000256" key="2">
    <source>
        <dbReference type="ARBA" id="ARBA00022525"/>
    </source>
</evidence>
<evidence type="ECO:0000259" key="10">
    <source>
        <dbReference type="PROSITE" id="PS50240"/>
    </source>
</evidence>
<dbReference type="Gene3D" id="2.40.10.10">
    <property type="entry name" value="Trypsin-like serine proteases"/>
    <property type="match status" value="1"/>
</dbReference>
<feature type="region of interest" description="Disordered" evidence="9">
    <location>
        <begin position="92"/>
        <end position="113"/>
    </location>
</feature>
<keyword evidence="12" id="KW-1185">Reference proteome</keyword>
<evidence type="ECO:0000256" key="8">
    <source>
        <dbReference type="ARBA" id="ARBA00023180"/>
    </source>
</evidence>
<dbReference type="Proteomes" id="UP001381693">
    <property type="component" value="Unassembled WGS sequence"/>
</dbReference>
<gene>
    <name evidence="11" type="primary">PRSS27</name>
    <name evidence="11" type="ORF">SK128_010128</name>
</gene>
<dbReference type="GO" id="GO:0004252">
    <property type="term" value="F:serine-type endopeptidase activity"/>
    <property type="evidence" value="ECO:0007669"/>
    <property type="project" value="InterPro"/>
</dbReference>
<dbReference type="InterPro" id="IPR033116">
    <property type="entry name" value="TRYPSIN_SER"/>
</dbReference>
<evidence type="ECO:0000256" key="4">
    <source>
        <dbReference type="ARBA" id="ARBA00022729"/>
    </source>
</evidence>
<dbReference type="InterPro" id="IPR043504">
    <property type="entry name" value="Peptidase_S1_PA_chymotrypsin"/>
</dbReference>
<proteinExistence type="predicted"/>
<dbReference type="InterPro" id="IPR001254">
    <property type="entry name" value="Trypsin_dom"/>
</dbReference>
<evidence type="ECO:0000256" key="7">
    <source>
        <dbReference type="ARBA" id="ARBA00023157"/>
    </source>
</evidence>
<comment type="subcellular location">
    <subcellularLocation>
        <location evidence="1">Secreted</location>
    </subcellularLocation>
</comment>
<keyword evidence="5" id="KW-0378">Hydrolase</keyword>
<dbReference type="InterPro" id="IPR009003">
    <property type="entry name" value="Peptidase_S1_PA"/>
</dbReference>
<keyword evidence="2" id="KW-0964">Secreted</keyword>
<dbReference type="Pfam" id="PF00089">
    <property type="entry name" value="Trypsin"/>
    <property type="match status" value="1"/>
</dbReference>
<evidence type="ECO:0000313" key="11">
    <source>
        <dbReference type="EMBL" id="KAK7070666.1"/>
    </source>
</evidence>
<comment type="caution">
    <text evidence="11">The sequence shown here is derived from an EMBL/GenBank/DDBJ whole genome shotgun (WGS) entry which is preliminary data.</text>
</comment>
<dbReference type="FunFam" id="2.40.10.10:FF:000054">
    <property type="entry name" value="Complement C1r subcomponent"/>
    <property type="match status" value="1"/>
</dbReference>
<evidence type="ECO:0000256" key="3">
    <source>
        <dbReference type="ARBA" id="ARBA00022670"/>
    </source>
</evidence>